<reference evidence="3 4" key="1">
    <citation type="submission" date="2018-05" db="EMBL/GenBank/DDBJ databases">
        <title>Chitinophaga sp. nov., isolated from rhizosphere soil of Alhagi.</title>
        <authorList>
            <person name="Liu Y."/>
        </authorList>
    </citation>
    <scope>NUCLEOTIDE SEQUENCE [LARGE SCALE GENOMIC DNA]</scope>
    <source>
        <strain evidence="3 4">T22</strain>
    </source>
</reference>
<evidence type="ECO:0000259" key="2">
    <source>
        <dbReference type="Pfam" id="PF13579"/>
    </source>
</evidence>
<keyword evidence="1" id="KW-1133">Transmembrane helix</keyword>
<keyword evidence="1" id="KW-0812">Transmembrane</keyword>
<evidence type="ECO:0000256" key="1">
    <source>
        <dbReference type="SAM" id="Phobius"/>
    </source>
</evidence>
<keyword evidence="4" id="KW-1185">Reference proteome</keyword>
<name>A0ABN5LPL8_9BACT</name>
<feature type="domain" description="Glycosyltransferase subfamily 4-like N-terminal" evidence="2">
    <location>
        <begin position="24"/>
        <end position="198"/>
    </location>
</feature>
<dbReference type="SUPFAM" id="SSF53756">
    <property type="entry name" value="UDP-Glycosyltransferase/glycogen phosphorylase"/>
    <property type="match status" value="1"/>
</dbReference>
<dbReference type="EMBL" id="CP029600">
    <property type="protein sequence ID" value="AWO01184.1"/>
    <property type="molecule type" value="Genomic_DNA"/>
</dbReference>
<evidence type="ECO:0000313" key="3">
    <source>
        <dbReference type="EMBL" id="AWO01184.1"/>
    </source>
</evidence>
<sequence length="401" mass="45727">MNIWYICKYASPEKYFFGTRHFYLSEEWVKMGHEVSIITSNASHMSDNLPKFKGKMFFEVINGVKTFWLNTYRSKTSTGISRFLSWLHFEWQVLTMPKQKAGRPDVVIASSLSLFTVISAWIYARQHKARLIFEVRDIWPLSAILLGNYSPKHPIIRLLAMIEKFGYRKADAIVGTIPNLQQHVRNVSSSSAPVYCIPQGLSLSFYEKQESIPPGYFNAIPPNAFVVCYAGTISINNPLSTLVEAARLLKNERDIYFVIVGDGSNKPNLQEEAKGLPNVLFLPPLKKSQINDLLVKVHVCYDSFESFLAAYGLSRNKWIDYMYAGKPLVCSYDGFQSMVNEAGNGAFVKYGDSRALADKLYEYYLTPRTELAEIGLKGKEFLLTHRTFDRLAKEYLAIFTL</sequence>
<dbReference type="Pfam" id="PF13579">
    <property type="entry name" value="Glyco_trans_4_4"/>
    <property type="match status" value="1"/>
</dbReference>
<gene>
    <name evidence="3" type="ORF">DLD77_05500</name>
</gene>
<organism evidence="3 4">
    <name type="scientific">Chitinophaga alhagiae</name>
    <dbReference type="NCBI Taxonomy" id="2203219"/>
    <lineage>
        <taxon>Bacteria</taxon>
        <taxon>Pseudomonadati</taxon>
        <taxon>Bacteroidota</taxon>
        <taxon>Chitinophagia</taxon>
        <taxon>Chitinophagales</taxon>
        <taxon>Chitinophagaceae</taxon>
        <taxon>Chitinophaga</taxon>
    </lineage>
</organism>
<dbReference type="PANTHER" id="PTHR12526:SF622">
    <property type="entry name" value="GLYCOSYLTRANSFERASE (GROUP I)"/>
    <property type="match status" value="1"/>
</dbReference>
<evidence type="ECO:0000313" key="4">
    <source>
        <dbReference type="Proteomes" id="UP000246099"/>
    </source>
</evidence>
<proteinExistence type="predicted"/>
<feature type="transmembrane region" description="Helical" evidence="1">
    <location>
        <begin position="106"/>
        <end position="124"/>
    </location>
</feature>
<accession>A0ABN5LPL8</accession>
<dbReference type="Proteomes" id="UP000246099">
    <property type="component" value="Chromosome"/>
</dbReference>
<dbReference type="Gene3D" id="3.40.50.2000">
    <property type="entry name" value="Glycogen Phosphorylase B"/>
    <property type="match status" value="2"/>
</dbReference>
<keyword evidence="1" id="KW-0472">Membrane</keyword>
<protein>
    <recommendedName>
        <fullName evidence="2">Glycosyltransferase subfamily 4-like N-terminal domain-containing protein</fullName>
    </recommendedName>
</protein>
<dbReference type="RefSeq" id="WP_119077399.1">
    <property type="nucleotide sequence ID" value="NZ_CP029600.1"/>
</dbReference>
<dbReference type="PANTHER" id="PTHR12526">
    <property type="entry name" value="GLYCOSYLTRANSFERASE"/>
    <property type="match status" value="1"/>
</dbReference>
<dbReference type="CDD" id="cd03794">
    <property type="entry name" value="GT4_WbuB-like"/>
    <property type="match status" value="1"/>
</dbReference>
<dbReference type="Pfam" id="PF13692">
    <property type="entry name" value="Glyco_trans_1_4"/>
    <property type="match status" value="1"/>
</dbReference>
<dbReference type="InterPro" id="IPR028098">
    <property type="entry name" value="Glyco_trans_4-like_N"/>
</dbReference>